<evidence type="ECO:0000313" key="3">
    <source>
        <dbReference type="Proteomes" id="UP000321863"/>
    </source>
</evidence>
<evidence type="ECO:0000259" key="1">
    <source>
        <dbReference type="SMART" id="SM00382"/>
    </source>
</evidence>
<dbReference type="InterPro" id="IPR050304">
    <property type="entry name" value="MT-severing_AAA_ATPase"/>
</dbReference>
<dbReference type="SMART" id="SM00382">
    <property type="entry name" value="AAA"/>
    <property type="match status" value="1"/>
</dbReference>
<proteinExistence type="predicted"/>
<dbReference type="GO" id="GO:0005524">
    <property type="term" value="F:ATP binding"/>
    <property type="evidence" value="ECO:0007669"/>
    <property type="project" value="InterPro"/>
</dbReference>
<feature type="domain" description="AAA+ ATPase" evidence="1">
    <location>
        <begin position="222"/>
        <end position="357"/>
    </location>
</feature>
<gene>
    <name evidence="2" type="ORF">CHA01nite_10640</name>
</gene>
<dbReference type="SUPFAM" id="SSF52540">
    <property type="entry name" value="P-loop containing nucleoside triphosphate hydrolases"/>
    <property type="match status" value="1"/>
</dbReference>
<dbReference type="EMBL" id="BJYJ01000003">
    <property type="protein sequence ID" value="GEN75324.1"/>
    <property type="molecule type" value="Genomic_DNA"/>
</dbReference>
<dbReference type="Gene3D" id="3.40.50.300">
    <property type="entry name" value="P-loop containing nucleotide triphosphate hydrolases"/>
    <property type="match status" value="1"/>
</dbReference>
<comment type="caution">
    <text evidence="2">The sequence shown here is derived from an EMBL/GenBank/DDBJ whole genome shotgun (WGS) entry which is preliminary data.</text>
</comment>
<protein>
    <recommendedName>
        <fullName evidence="1">AAA+ ATPase domain-containing protein</fullName>
    </recommendedName>
</protein>
<dbReference type="RefSeq" id="WP_170234689.1">
    <property type="nucleotide sequence ID" value="NZ_BJYJ01000003.1"/>
</dbReference>
<dbReference type="InterPro" id="IPR003593">
    <property type="entry name" value="AAA+_ATPase"/>
</dbReference>
<dbReference type="InterPro" id="IPR003959">
    <property type="entry name" value="ATPase_AAA_core"/>
</dbReference>
<organism evidence="2 3">
    <name type="scientific">Chryseobacterium hagamense</name>
    <dbReference type="NCBI Taxonomy" id="395935"/>
    <lineage>
        <taxon>Bacteria</taxon>
        <taxon>Pseudomonadati</taxon>
        <taxon>Bacteroidota</taxon>
        <taxon>Flavobacteriia</taxon>
        <taxon>Flavobacteriales</taxon>
        <taxon>Weeksellaceae</taxon>
        <taxon>Chryseobacterium group</taxon>
        <taxon>Chryseobacterium</taxon>
    </lineage>
</organism>
<dbReference type="InterPro" id="IPR027417">
    <property type="entry name" value="P-loop_NTPase"/>
</dbReference>
<evidence type="ECO:0000313" key="2">
    <source>
        <dbReference type="EMBL" id="GEN75324.1"/>
    </source>
</evidence>
<keyword evidence="3" id="KW-1185">Reference proteome</keyword>
<dbReference type="PANTHER" id="PTHR23074">
    <property type="entry name" value="AAA DOMAIN-CONTAINING"/>
    <property type="match status" value="1"/>
</dbReference>
<reference evidence="2 3" key="1">
    <citation type="submission" date="2019-07" db="EMBL/GenBank/DDBJ databases">
        <title>Whole genome shotgun sequence of Chryseobacterium hagamense NBRC 105253.</title>
        <authorList>
            <person name="Hosoyama A."/>
            <person name="Uohara A."/>
            <person name="Ohji S."/>
            <person name="Ichikawa N."/>
        </authorList>
    </citation>
    <scope>NUCLEOTIDE SEQUENCE [LARGE SCALE GENOMIC DNA]</scope>
    <source>
        <strain evidence="2 3">NBRC 105253</strain>
    </source>
</reference>
<dbReference type="Proteomes" id="UP000321863">
    <property type="component" value="Unassembled WGS sequence"/>
</dbReference>
<sequence length="428" mass="48545">MTFTSAFPEILQTAFSLYFGQETRYKSLSEIPLDGKALSDLTGQNLTRDEHIILLLALMPHLNPQALDLFFVRNANLDRPYTEFGGWQGISHTGFLPTGETAAFLLTIGNPDNRLQIMQLFSRTHWFYRRNILRLKGQGKDEPFLSGKLCLSEEFLAKVLENGTSGTGYGAETPCKRITTPSDWEDLVVPAEVLEELENVSGWLRHDEEIRSRWNLEKYIRPGYRCLFYGLPGTGKTFAAALLGKRSGLEVYRIGLSVLTSGETGETIKNLAEIFDLARQRDWILLFDGAERLCGEDHENSLLDNRRINEEILTCLLGCTEDFPGLVIMAASLQDDPDQRFLRYFHSALHFPMPDRNARIKLWRQMIPGEWLYENKEALIQTAAEAELPPGSMVNVIRQCAVRLLTSHQNRLTAEILNAALAKEKAKY</sequence>
<name>A0A511YJH6_9FLAO</name>
<dbReference type="GO" id="GO:0016887">
    <property type="term" value="F:ATP hydrolysis activity"/>
    <property type="evidence" value="ECO:0007669"/>
    <property type="project" value="InterPro"/>
</dbReference>
<dbReference type="Pfam" id="PF00004">
    <property type="entry name" value="AAA"/>
    <property type="match status" value="1"/>
</dbReference>
<accession>A0A511YJH6</accession>
<dbReference type="AlphaFoldDB" id="A0A511YJH6"/>
<dbReference type="PANTHER" id="PTHR23074:SF83">
    <property type="entry name" value="VACUOLAR PROTEIN SORTING-ASSOCIATED PROTEIN 4A"/>
    <property type="match status" value="1"/>
</dbReference>